<evidence type="ECO:0000313" key="1">
    <source>
        <dbReference type="EMBL" id="RRT56018.1"/>
    </source>
</evidence>
<dbReference type="AlphaFoldDB" id="A0A426YWC8"/>
<accession>A0A426YWC8</accession>
<protein>
    <submittedName>
        <fullName evidence="1">Uncharacterized protein</fullName>
    </submittedName>
</protein>
<dbReference type="Proteomes" id="UP000287651">
    <property type="component" value="Unassembled WGS sequence"/>
</dbReference>
<evidence type="ECO:0000313" key="2">
    <source>
        <dbReference type="Proteomes" id="UP000287651"/>
    </source>
</evidence>
<gene>
    <name evidence="1" type="ORF">B296_00039946</name>
</gene>
<comment type="caution">
    <text evidence="1">The sequence shown here is derived from an EMBL/GenBank/DDBJ whole genome shotgun (WGS) entry which is preliminary data.</text>
</comment>
<dbReference type="EMBL" id="AMZH03009813">
    <property type="protein sequence ID" value="RRT56018.1"/>
    <property type="molecule type" value="Genomic_DNA"/>
</dbReference>
<sequence length="89" mass="9986">MVLVLKNRGALYACIYPHTEGDADHTDVSESCGDAGAPQLLIKVRLAARHFRTSDTPPPPVALTELRRRCFTYCESTKVKSELKQFHRT</sequence>
<name>A0A426YWC8_ENSVE</name>
<reference evidence="1 2" key="1">
    <citation type="journal article" date="2014" name="Agronomy (Basel)">
        <title>A Draft Genome Sequence for Ensete ventricosum, the Drought-Tolerant Tree Against Hunger.</title>
        <authorList>
            <person name="Harrison J."/>
            <person name="Moore K.A."/>
            <person name="Paszkiewicz K."/>
            <person name="Jones T."/>
            <person name="Grant M."/>
            <person name="Ambacheew D."/>
            <person name="Muzemil S."/>
            <person name="Studholme D.J."/>
        </authorList>
    </citation>
    <scope>NUCLEOTIDE SEQUENCE [LARGE SCALE GENOMIC DNA]</scope>
</reference>
<organism evidence="1 2">
    <name type="scientific">Ensete ventricosum</name>
    <name type="common">Abyssinian banana</name>
    <name type="synonym">Musa ensete</name>
    <dbReference type="NCBI Taxonomy" id="4639"/>
    <lineage>
        <taxon>Eukaryota</taxon>
        <taxon>Viridiplantae</taxon>
        <taxon>Streptophyta</taxon>
        <taxon>Embryophyta</taxon>
        <taxon>Tracheophyta</taxon>
        <taxon>Spermatophyta</taxon>
        <taxon>Magnoliopsida</taxon>
        <taxon>Liliopsida</taxon>
        <taxon>Zingiberales</taxon>
        <taxon>Musaceae</taxon>
        <taxon>Ensete</taxon>
    </lineage>
</organism>
<proteinExistence type="predicted"/>